<protein>
    <recommendedName>
        <fullName evidence="4">Type II secretion system protein GspG C-terminal domain-containing protein</fullName>
    </recommendedName>
</protein>
<organism evidence="2 3">
    <name type="scientific">Candidatus Kerfeldbacteria bacterium CG08_land_8_20_14_0_20_42_7</name>
    <dbReference type="NCBI Taxonomy" id="2014245"/>
    <lineage>
        <taxon>Bacteria</taxon>
        <taxon>Candidatus Kerfeldiibacteriota</taxon>
    </lineage>
</organism>
<evidence type="ECO:0000256" key="1">
    <source>
        <dbReference type="SAM" id="Phobius"/>
    </source>
</evidence>
<gene>
    <name evidence="2" type="ORF">COT25_04225</name>
</gene>
<proteinExistence type="predicted"/>
<sequence>MAKPKGLSMIQILILVLIIFAVGAGVFLVIREERAQTRDAKRMADMARLSAAFFELYATDGSYFAATEGGCAEEGVSVATCNLSAYLPDISTFKDPKGGAYPVQGVPGEATFVVLFTLERNYNFYAAGTHALTPQGIQ</sequence>
<keyword evidence="1" id="KW-0472">Membrane</keyword>
<evidence type="ECO:0000313" key="3">
    <source>
        <dbReference type="Proteomes" id="UP000228711"/>
    </source>
</evidence>
<evidence type="ECO:0008006" key="4">
    <source>
        <dbReference type="Google" id="ProtNLM"/>
    </source>
</evidence>
<accession>A0A2H0YS15</accession>
<dbReference type="AlphaFoldDB" id="A0A2H0YS15"/>
<evidence type="ECO:0000313" key="2">
    <source>
        <dbReference type="EMBL" id="PIS41236.1"/>
    </source>
</evidence>
<dbReference type="Proteomes" id="UP000228711">
    <property type="component" value="Unassembled WGS sequence"/>
</dbReference>
<keyword evidence="1" id="KW-0812">Transmembrane</keyword>
<name>A0A2H0YS15_9BACT</name>
<keyword evidence="1" id="KW-1133">Transmembrane helix</keyword>
<feature type="transmembrane region" description="Helical" evidence="1">
    <location>
        <begin position="6"/>
        <end position="30"/>
    </location>
</feature>
<comment type="caution">
    <text evidence="2">The sequence shown here is derived from an EMBL/GenBank/DDBJ whole genome shotgun (WGS) entry which is preliminary data.</text>
</comment>
<dbReference type="EMBL" id="PEXV01000138">
    <property type="protein sequence ID" value="PIS41236.1"/>
    <property type="molecule type" value="Genomic_DNA"/>
</dbReference>
<reference evidence="3" key="1">
    <citation type="submission" date="2017-09" db="EMBL/GenBank/DDBJ databases">
        <title>Depth-based differentiation of microbial function through sediment-hosted aquifers and enrichment of novel symbionts in the deep terrestrial subsurface.</title>
        <authorList>
            <person name="Probst A.J."/>
            <person name="Ladd B."/>
            <person name="Jarett J.K."/>
            <person name="Geller-Mcgrath D.E."/>
            <person name="Sieber C.M.K."/>
            <person name="Emerson J.B."/>
            <person name="Anantharaman K."/>
            <person name="Thomas B.C."/>
            <person name="Malmstrom R."/>
            <person name="Stieglmeier M."/>
            <person name="Klingl A."/>
            <person name="Woyke T."/>
            <person name="Ryan C.M."/>
            <person name="Banfield J.F."/>
        </authorList>
    </citation>
    <scope>NUCLEOTIDE SEQUENCE [LARGE SCALE GENOMIC DNA]</scope>
</reference>